<dbReference type="InterPro" id="IPR011322">
    <property type="entry name" value="N-reg_PII-like_a/b"/>
</dbReference>
<evidence type="ECO:0000313" key="2">
    <source>
        <dbReference type="EMBL" id="CAI5445921.1"/>
    </source>
</evidence>
<dbReference type="Proteomes" id="UP001152747">
    <property type="component" value="Unassembled WGS sequence"/>
</dbReference>
<dbReference type="PANTHER" id="PTHR23419:SF8">
    <property type="entry name" value="FI09726P"/>
    <property type="match status" value="1"/>
</dbReference>
<name>A0A9P1IIW9_9PELO</name>
<keyword evidence="3" id="KW-1185">Reference proteome</keyword>
<dbReference type="GO" id="GO:0005507">
    <property type="term" value="F:copper ion binding"/>
    <property type="evidence" value="ECO:0007669"/>
    <property type="project" value="TreeGrafter"/>
</dbReference>
<sequence length="78" mass="8808">MASNLAKLMTVLITVPTKEVGLTISRKIVEEKLAACINIIPAITSVYEWQGKLEESDELLMIVKTTNERINELEKVRH</sequence>
<dbReference type="PANTHER" id="PTHR23419">
    <property type="entry name" value="DIVALENT CATION TOLERANCE CUTA-RELATED"/>
    <property type="match status" value="1"/>
</dbReference>
<evidence type="ECO:0000256" key="1">
    <source>
        <dbReference type="ARBA" id="ARBA00010169"/>
    </source>
</evidence>
<organism evidence="2 3">
    <name type="scientific">Caenorhabditis angaria</name>
    <dbReference type="NCBI Taxonomy" id="860376"/>
    <lineage>
        <taxon>Eukaryota</taxon>
        <taxon>Metazoa</taxon>
        <taxon>Ecdysozoa</taxon>
        <taxon>Nematoda</taxon>
        <taxon>Chromadorea</taxon>
        <taxon>Rhabditida</taxon>
        <taxon>Rhabditina</taxon>
        <taxon>Rhabditomorpha</taxon>
        <taxon>Rhabditoidea</taxon>
        <taxon>Rhabditidae</taxon>
        <taxon>Peloderinae</taxon>
        <taxon>Caenorhabditis</taxon>
    </lineage>
</organism>
<gene>
    <name evidence="2" type="ORF">CAMP_LOCUS8558</name>
</gene>
<protein>
    <recommendedName>
        <fullName evidence="4">Divalent-cation tolerance protein CutA</fullName>
    </recommendedName>
</protein>
<dbReference type="AlphaFoldDB" id="A0A9P1IIW9"/>
<dbReference type="Pfam" id="PF03091">
    <property type="entry name" value="CutA1"/>
    <property type="match status" value="1"/>
</dbReference>
<proteinExistence type="inferred from homology"/>
<evidence type="ECO:0008006" key="4">
    <source>
        <dbReference type="Google" id="ProtNLM"/>
    </source>
</evidence>
<dbReference type="EMBL" id="CANHGI010000003">
    <property type="protein sequence ID" value="CAI5445921.1"/>
    <property type="molecule type" value="Genomic_DNA"/>
</dbReference>
<dbReference type="Gene3D" id="3.30.70.120">
    <property type="match status" value="1"/>
</dbReference>
<reference evidence="2" key="1">
    <citation type="submission" date="2022-11" db="EMBL/GenBank/DDBJ databases">
        <authorList>
            <person name="Kikuchi T."/>
        </authorList>
    </citation>
    <scope>NUCLEOTIDE SEQUENCE</scope>
    <source>
        <strain evidence="2">PS1010</strain>
    </source>
</reference>
<dbReference type="InterPro" id="IPR004323">
    <property type="entry name" value="Ion_tolerance_CutA"/>
</dbReference>
<comment type="caution">
    <text evidence="2">The sequence shown here is derived from an EMBL/GenBank/DDBJ whole genome shotgun (WGS) entry which is preliminary data.</text>
</comment>
<evidence type="ECO:0000313" key="3">
    <source>
        <dbReference type="Proteomes" id="UP001152747"/>
    </source>
</evidence>
<dbReference type="SUPFAM" id="SSF54913">
    <property type="entry name" value="GlnB-like"/>
    <property type="match status" value="1"/>
</dbReference>
<accession>A0A9P1IIW9</accession>
<dbReference type="GO" id="GO:0010038">
    <property type="term" value="P:response to metal ion"/>
    <property type="evidence" value="ECO:0007669"/>
    <property type="project" value="InterPro"/>
</dbReference>
<dbReference type="InterPro" id="IPR015867">
    <property type="entry name" value="N-reg_PII/ATP_PRibTrfase_C"/>
</dbReference>
<dbReference type="OrthoDB" id="2017693at2759"/>
<comment type="similarity">
    <text evidence="1">Belongs to the CutA family.</text>
</comment>